<evidence type="ECO:0000256" key="3">
    <source>
        <dbReference type="SAM" id="Phobius"/>
    </source>
</evidence>
<keyword evidence="1" id="KW-0378">Hydrolase</keyword>
<evidence type="ECO:0000313" key="4">
    <source>
        <dbReference type="EMBL" id="KUK81707.1"/>
    </source>
</evidence>
<feature type="transmembrane region" description="Helical" evidence="3">
    <location>
        <begin position="6"/>
        <end position="27"/>
    </location>
</feature>
<reference evidence="5" key="1">
    <citation type="journal article" date="2015" name="MBio">
        <title>Genome-Resolved Metagenomic Analysis Reveals Roles for Candidate Phyla and Other Microbial Community Members in Biogeochemical Transformations in Oil Reservoirs.</title>
        <authorList>
            <person name="Hu P."/>
            <person name="Tom L."/>
            <person name="Singh A."/>
            <person name="Thomas B.C."/>
            <person name="Baker B.J."/>
            <person name="Piceno Y.M."/>
            <person name="Andersen G.L."/>
            <person name="Banfield J.F."/>
        </authorList>
    </citation>
    <scope>NUCLEOTIDE SEQUENCE [LARGE SCALE GENOMIC DNA]</scope>
</reference>
<keyword evidence="1 3" id="KW-0472">Membrane</keyword>
<feature type="transmembrane region" description="Helical" evidence="3">
    <location>
        <begin position="94"/>
        <end position="113"/>
    </location>
</feature>
<keyword evidence="1" id="KW-0064">Aspartyl protease</keyword>
<dbReference type="GO" id="GO:0030435">
    <property type="term" value="P:sporulation resulting in formation of a cellular spore"/>
    <property type="evidence" value="ECO:0007669"/>
    <property type="project" value="UniProtKB-KW"/>
</dbReference>
<dbReference type="EC" id="3.4.23.-" evidence="1"/>
<evidence type="ECO:0000256" key="2">
    <source>
        <dbReference type="PIRSR" id="PIRSR018571-1"/>
    </source>
</evidence>
<dbReference type="Proteomes" id="UP000054705">
    <property type="component" value="Unassembled WGS sequence"/>
</dbReference>
<keyword evidence="3" id="KW-0812">Transmembrane</keyword>
<keyword evidence="1" id="KW-0645">Protease</keyword>
<dbReference type="EMBL" id="LGGS01000134">
    <property type="protein sequence ID" value="KUK81707.1"/>
    <property type="molecule type" value="Genomic_DNA"/>
</dbReference>
<dbReference type="PIRSF" id="PIRSF018571">
    <property type="entry name" value="SpoIIGA"/>
    <property type="match status" value="1"/>
</dbReference>
<keyword evidence="3" id="KW-1133">Transmembrane helix</keyword>
<feature type="active site" evidence="2">
    <location>
        <position position="182"/>
    </location>
</feature>
<feature type="transmembrane region" description="Helical" evidence="3">
    <location>
        <begin position="39"/>
        <end position="58"/>
    </location>
</feature>
<name>A0A101HRA1_9FIRM</name>
<dbReference type="NCBIfam" id="TIGR02854">
    <property type="entry name" value="spore_II_GA"/>
    <property type="match status" value="1"/>
</dbReference>
<evidence type="ECO:0000313" key="5">
    <source>
        <dbReference type="Proteomes" id="UP000054705"/>
    </source>
</evidence>
<organism evidence="4 5">
    <name type="scientific">Pelotomaculum thermopropionicum</name>
    <dbReference type="NCBI Taxonomy" id="110500"/>
    <lineage>
        <taxon>Bacteria</taxon>
        <taxon>Bacillati</taxon>
        <taxon>Bacillota</taxon>
        <taxon>Clostridia</taxon>
        <taxon>Eubacteriales</taxon>
        <taxon>Desulfotomaculaceae</taxon>
        <taxon>Pelotomaculum</taxon>
    </lineage>
</organism>
<comment type="subcellular location">
    <subcellularLocation>
        <location evidence="1">Cell membrane</location>
    </subcellularLocation>
</comment>
<evidence type="ECO:0000256" key="1">
    <source>
        <dbReference type="PIRNR" id="PIRNR018571"/>
    </source>
</evidence>
<comment type="caution">
    <text evidence="4">The sequence shown here is derived from an EMBL/GenBank/DDBJ whole genome shotgun (WGS) entry which is preliminary data.</text>
</comment>
<comment type="similarity">
    <text evidence="1">Belongs to the peptidase U4 family.</text>
</comment>
<sequence length="305" mass="33615">MAAYTVYIDQVFIGNLVINYVILWVAAKLSRIPARKGRIMIGAALGAVYSLTIFMPVTHVIFSVFFKVTASVIIAAVAFTPVAPRKFLTCLGCFYLTSFTLGGLIFGIIFFISQGRVFSNQSISSVIAGYFWPGIILGLAGLWAAGKGISNLFNKKLWENIFKMVLSIKYEEKSVNVEALLDTGNCLKDPLTQNPVVVVEYHALKSILPVQVRAFFENSRDEPDVWQILHSLSGASMVSRFSAVPFQSLGRVNGLMLGFRPDEVLIEREGQMQRSGKVIIGIYHKKIDPAGIYHALLGPELLESA</sequence>
<accession>A0A101HRA1</accession>
<proteinExistence type="inferred from homology"/>
<keyword evidence="1" id="KW-1003">Cell membrane</keyword>
<keyword evidence="1" id="KW-0749">Sporulation</keyword>
<comment type="function">
    <text evidence="1">Probable aspartic protease that is responsible for the proteolytic cleavage of the RNA polymerase sigma E factor (SigE/spoIIGB) to yield the active peptide in the mother cell during sporulation. Responds to a signal from the forespore that is triggered by the extracellular signal protein SpoIIR.</text>
</comment>
<dbReference type="GO" id="GO:0005886">
    <property type="term" value="C:plasma membrane"/>
    <property type="evidence" value="ECO:0007669"/>
    <property type="project" value="UniProtKB-SubCell"/>
</dbReference>
<protein>
    <recommendedName>
        <fullName evidence="1">Sporulation sigma-E factor-processing peptidase</fullName>
        <ecNumber evidence="1">3.4.23.-</ecNumber>
    </recommendedName>
    <alternativeName>
        <fullName evidence="1">Membrane-associated aspartic protease</fullName>
    </alternativeName>
    <alternativeName>
        <fullName evidence="1">Stage II sporulation protein GA</fullName>
    </alternativeName>
</protein>
<feature type="transmembrane region" description="Helical" evidence="3">
    <location>
        <begin position="64"/>
        <end position="82"/>
    </location>
</feature>
<feature type="transmembrane region" description="Helical" evidence="3">
    <location>
        <begin position="125"/>
        <end position="146"/>
    </location>
</feature>
<dbReference type="AlphaFoldDB" id="A0A101HRA1"/>
<dbReference type="GO" id="GO:0004190">
    <property type="term" value="F:aspartic-type endopeptidase activity"/>
    <property type="evidence" value="ECO:0007669"/>
    <property type="project" value="UniProtKB-KW"/>
</dbReference>
<dbReference type="GO" id="GO:0006508">
    <property type="term" value="P:proteolysis"/>
    <property type="evidence" value="ECO:0007669"/>
    <property type="project" value="UniProtKB-KW"/>
</dbReference>
<dbReference type="InterPro" id="IPR005081">
    <property type="entry name" value="SpoIIGA"/>
</dbReference>
<gene>
    <name evidence="4" type="ORF">XD97_0587</name>
</gene>
<dbReference type="GO" id="GO:0030436">
    <property type="term" value="P:asexual sporulation"/>
    <property type="evidence" value="ECO:0007669"/>
    <property type="project" value="InterPro"/>
</dbReference>
<dbReference type="Pfam" id="PF03419">
    <property type="entry name" value="Peptidase_U4"/>
    <property type="match status" value="1"/>
</dbReference>